<gene>
    <name evidence="2" type="ORF">G3N55_00920</name>
</gene>
<evidence type="ECO:0008006" key="4">
    <source>
        <dbReference type="Google" id="ProtNLM"/>
    </source>
</evidence>
<evidence type="ECO:0000313" key="2">
    <source>
        <dbReference type="EMBL" id="NDY41414.1"/>
    </source>
</evidence>
<evidence type="ECO:0000313" key="3">
    <source>
        <dbReference type="Proteomes" id="UP000469346"/>
    </source>
</evidence>
<keyword evidence="3" id="KW-1185">Reference proteome</keyword>
<accession>A0A6N9TNU1</accession>
<reference evidence="2 3" key="1">
    <citation type="submission" date="2020-02" db="EMBL/GenBank/DDBJ databases">
        <title>Comparative genomics of sulfur disproportionating microorganisms.</title>
        <authorList>
            <person name="Ward L.M."/>
            <person name="Bertran E."/>
            <person name="Johnston D.T."/>
        </authorList>
    </citation>
    <scope>NUCLEOTIDE SEQUENCE [LARGE SCALE GENOMIC DNA]</scope>
    <source>
        <strain evidence="2 3">DSM 100025</strain>
    </source>
</reference>
<organism evidence="2 3">
    <name type="scientific">Dissulfurirhabdus thermomarina</name>
    <dbReference type="NCBI Taxonomy" id="1765737"/>
    <lineage>
        <taxon>Bacteria</taxon>
        <taxon>Deltaproteobacteria</taxon>
        <taxon>Dissulfurirhabdaceae</taxon>
        <taxon>Dissulfurirhabdus</taxon>
    </lineage>
</organism>
<dbReference type="RefSeq" id="WP_163297575.1">
    <property type="nucleotide sequence ID" value="NZ_JAAGRR010000004.1"/>
</dbReference>
<proteinExistence type="predicted"/>
<feature type="transmembrane region" description="Helical" evidence="1">
    <location>
        <begin position="57"/>
        <end position="80"/>
    </location>
</feature>
<dbReference type="EMBL" id="JAAGRR010000004">
    <property type="protein sequence ID" value="NDY41414.1"/>
    <property type="molecule type" value="Genomic_DNA"/>
</dbReference>
<sequence length="179" mass="19390">MTGRDRAVFALRLAALALAGVAGTAVGLYLALDRGLGGDYATAFSVLDEVTRSLRRLLAASAAVQAGLLGAVFLPAAIWWTHRVAGPLHRFRALLRALGPAGSESRRLGPFRGNDRYREIPRLWNAGLIRWEWFLRSAAGEIRAIGEALPGTGVNAAALAEVRERLDRLVKEMERHAGR</sequence>
<dbReference type="AlphaFoldDB" id="A0A6N9TNU1"/>
<keyword evidence="1" id="KW-0472">Membrane</keyword>
<keyword evidence="1" id="KW-1133">Transmembrane helix</keyword>
<dbReference type="Proteomes" id="UP000469346">
    <property type="component" value="Unassembled WGS sequence"/>
</dbReference>
<evidence type="ECO:0000256" key="1">
    <source>
        <dbReference type="SAM" id="Phobius"/>
    </source>
</evidence>
<keyword evidence="1" id="KW-0812">Transmembrane</keyword>
<protein>
    <recommendedName>
        <fullName evidence="4">HAMP domain-containing protein</fullName>
    </recommendedName>
</protein>
<name>A0A6N9TNU1_DISTH</name>
<comment type="caution">
    <text evidence="2">The sequence shown here is derived from an EMBL/GenBank/DDBJ whole genome shotgun (WGS) entry which is preliminary data.</text>
</comment>